<organism evidence="3 4">
    <name type="scientific">Flagellimonas olearia</name>
    <dbReference type="NCBI Taxonomy" id="552546"/>
    <lineage>
        <taxon>Bacteria</taxon>
        <taxon>Pseudomonadati</taxon>
        <taxon>Bacteroidota</taxon>
        <taxon>Flavobacteriia</taxon>
        <taxon>Flavobacteriales</taxon>
        <taxon>Flavobacteriaceae</taxon>
        <taxon>Flagellimonas</taxon>
    </lineage>
</organism>
<evidence type="ECO:0000259" key="2">
    <source>
        <dbReference type="PROSITE" id="PS51352"/>
    </source>
</evidence>
<dbReference type="AlphaFoldDB" id="A0A444VHD9"/>
<dbReference type="GO" id="GO:0016491">
    <property type="term" value="F:oxidoreductase activity"/>
    <property type="evidence" value="ECO:0007669"/>
    <property type="project" value="InterPro"/>
</dbReference>
<dbReference type="GO" id="GO:0016209">
    <property type="term" value="F:antioxidant activity"/>
    <property type="evidence" value="ECO:0007669"/>
    <property type="project" value="InterPro"/>
</dbReference>
<dbReference type="Gene3D" id="3.40.30.10">
    <property type="entry name" value="Glutaredoxin"/>
    <property type="match status" value="1"/>
</dbReference>
<protein>
    <recommendedName>
        <fullName evidence="2">Thioredoxin domain-containing protein</fullName>
    </recommendedName>
</protein>
<comment type="caution">
    <text evidence="3">The sequence shown here is derived from an EMBL/GenBank/DDBJ whole genome shotgun (WGS) entry which is preliminary data.</text>
</comment>
<dbReference type="PANTHER" id="PTHR42852">
    <property type="entry name" value="THIOL:DISULFIDE INTERCHANGE PROTEIN DSBE"/>
    <property type="match status" value="1"/>
</dbReference>
<feature type="domain" description="Thioredoxin" evidence="2">
    <location>
        <begin position="41"/>
        <end position="185"/>
    </location>
</feature>
<dbReference type="EMBL" id="JJMP01000012">
    <property type="protein sequence ID" value="RYC50163.1"/>
    <property type="molecule type" value="Genomic_DNA"/>
</dbReference>
<evidence type="ECO:0000256" key="1">
    <source>
        <dbReference type="SAM" id="Phobius"/>
    </source>
</evidence>
<dbReference type="InterPro" id="IPR036249">
    <property type="entry name" value="Thioredoxin-like_sf"/>
</dbReference>
<dbReference type="InterPro" id="IPR000866">
    <property type="entry name" value="AhpC/TSA"/>
</dbReference>
<reference evidence="3 4" key="1">
    <citation type="submission" date="2014-04" db="EMBL/GenBank/DDBJ databases">
        <title>Whole genome of Muricauda olearia.</title>
        <authorList>
            <person name="Zhang X.-H."/>
            <person name="Tang K."/>
        </authorList>
    </citation>
    <scope>NUCLEOTIDE SEQUENCE [LARGE SCALE GENOMIC DNA]</scope>
    <source>
        <strain evidence="3 4">Th120</strain>
    </source>
</reference>
<dbReference type="PANTHER" id="PTHR42852:SF17">
    <property type="entry name" value="THIOREDOXIN-LIKE PROTEIN HI_1115"/>
    <property type="match status" value="1"/>
</dbReference>
<proteinExistence type="predicted"/>
<feature type="transmembrane region" description="Helical" evidence="1">
    <location>
        <begin position="7"/>
        <end position="26"/>
    </location>
</feature>
<dbReference type="InterPro" id="IPR050553">
    <property type="entry name" value="Thioredoxin_ResA/DsbE_sf"/>
</dbReference>
<sequence length="186" mass="21633">MKISKKTALNIVLILFILSFFVTPLGHYGKIFLNRILAFSPPVIEQSQRQAIADYDWKLKDGEWNIFNFEKSKGNVVFINLWASWRLPSEAELGSVQELYDRYKGKMDFYIITNENRPPVEAFMEEHGFTFPVTYLIIGEKMPIDAQKVPSSYLIDRSGHIVIHQKGIADWSNRKLYKVLDTLIEE</sequence>
<dbReference type="PROSITE" id="PS51352">
    <property type="entry name" value="THIOREDOXIN_2"/>
    <property type="match status" value="1"/>
</dbReference>
<dbReference type="RefSeq" id="WP_129656174.1">
    <property type="nucleotide sequence ID" value="NZ_ML142916.1"/>
</dbReference>
<keyword evidence="4" id="KW-1185">Reference proteome</keyword>
<dbReference type="SUPFAM" id="SSF52833">
    <property type="entry name" value="Thioredoxin-like"/>
    <property type="match status" value="1"/>
</dbReference>
<dbReference type="Proteomes" id="UP000290261">
    <property type="component" value="Unassembled WGS sequence"/>
</dbReference>
<dbReference type="InterPro" id="IPR013766">
    <property type="entry name" value="Thioredoxin_domain"/>
</dbReference>
<keyword evidence="1" id="KW-0812">Transmembrane</keyword>
<keyword evidence="1" id="KW-0472">Membrane</keyword>
<evidence type="ECO:0000313" key="4">
    <source>
        <dbReference type="Proteomes" id="UP000290261"/>
    </source>
</evidence>
<dbReference type="CDD" id="cd02966">
    <property type="entry name" value="TlpA_like_family"/>
    <property type="match status" value="1"/>
</dbReference>
<dbReference type="Pfam" id="PF00578">
    <property type="entry name" value="AhpC-TSA"/>
    <property type="match status" value="1"/>
</dbReference>
<evidence type="ECO:0000313" key="3">
    <source>
        <dbReference type="EMBL" id="RYC50163.1"/>
    </source>
</evidence>
<name>A0A444VHD9_9FLAO</name>
<gene>
    <name evidence="3" type="ORF">DN53_06690</name>
</gene>
<accession>A0A444VHD9</accession>
<keyword evidence="1" id="KW-1133">Transmembrane helix</keyword>